<feature type="transmembrane region" description="Helical" evidence="7">
    <location>
        <begin position="336"/>
        <end position="361"/>
    </location>
</feature>
<dbReference type="GO" id="GO:0015086">
    <property type="term" value="F:cadmium ion transmembrane transporter activity"/>
    <property type="evidence" value="ECO:0007669"/>
    <property type="project" value="TreeGrafter"/>
</dbReference>
<feature type="transmembrane region" description="Helical" evidence="7">
    <location>
        <begin position="174"/>
        <end position="192"/>
    </location>
</feature>
<keyword evidence="6 7" id="KW-0472">Membrane</keyword>
<accession>A0A1I7WA67</accession>
<organism evidence="8 9">
    <name type="scientific">Heterorhabditis bacteriophora</name>
    <name type="common">Entomopathogenic nematode worm</name>
    <dbReference type="NCBI Taxonomy" id="37862"/>
    <lineage>
        <taxon>Eukaryota</taxon>
        <taxon>Metazoa</taxon>
        <taxon>Ecdysozoa</taxon>
        <taxon>Nematoda</taxon>
        <taxon>Chromadorea</taxon>
        <taxon>Rhabditida</taxon>
        <taxon>Rhabditina</taxon>
        <taxon>Rhabditomorpha</taxon>
        <taxon>Strongyloidea</taxon>
        <taxon>Heterorhabditidae</taxon>
        <taxon>Heterorhabditis</taxon>
    </lineage>
</organism>
<evidence type="ECO:0000256" key="4">
    <source>
        <dbReference type="ARBA" id="ARBA00022692"/>
    </source>
</evidence>
<dbReference type="Proteomes" id="UP000095283">
    <property type="component" value="Unplaced"/>
</dbReference>
<dbReference type="PRINTS" id="PR00447">
    <property type="entry name" value="NATRESASSCMP"/>
</dbReference>
<reference evidence="9" key="1">
    <citation type="submission" date="2016-11" db="UniProtKB">
        <authorList>
            <consortium name="WormBaseParasite"/>
        </authorList>
    </citation>
    <scope>IDENTIFICATION</scope>
</reference>
<dbReference type="GO" id="GO:0010008">
    <property type="term" value="C:endosome membrane"/>
    <property type="evidence" value="ECO:0007669"/>
    <property type="project" value="TreeGrafter"/>
</dbReference>
<protein>
    <submittedName>
        <fullName evidence="9">Derlin</fullName>
    </submittedName>
</protein>
<dbReference type="PANTHER" id="PTHR11706">
    <property type="entry name" value="SOLUTE CARRIER PROTEIN FAMILY 11 MEMBER"/>
    <property type="match status" value="1"/>
</dbReference>
<name>A0A1I7WA67_HETBA</name>
<evidence type="ECO:0000256" key="5">
    <source>
        <dbReference type="ARBA" id="ARBA00022989"/>
    </source>
</evidence>
<evidence type="ECO:0000256" key="2">
    <source>
        <dbReference type="ARBA" id="ARBA00006670"/>
    </source>
</evidence>
<dbReference type="AlphaFoldDB" id="A0A1I7WA67"/>
<dbReference type="WBParaSite" id="Hba_01571">
    <property type="protein sequence ID" value="Hba_01571"/>
    <property type="gene ID" value="Hba_01571"/>
</dbReference>
<comment type="similarity">
    <text evidence="2">Belongs to the NRAMP family.</text>
</comment>
<proteinExistence type="inferred from homology"/>
<keyword evidence="5 7" id="KW-1133">Transmembrane helix</keyword>
<evidence type="ECO:0000256" key="6">
    <source>
        <dbReference type="ARBA" id="ARBA00023136"/>
    </source>
</evidence>
<evidence type="ECO:0000256" key="7">
    <source>
        <dbReference type="SAM" id="Phobius"/>
    </source>
</evidence>
<dbReference type="InterPro" id="IPR001046">
    <property type="entry name" value="NRAMP_fam"/>
</dbReference>
<sequence length="381" mass="43985">MHVILNKFGLVFKFSIQKGRKSMFNMPFIEIAILIHKPNQLLVVSNFVFSCYLMTFGQHTCMLSGLHNMFLLLGIGRTINICNIMIFNPSLICIFVPDLSVIYTITSIISDHLLDLSNTEVMYISFQYDEMMYEQVEIPDTNNLNEYHHIESHFSWRKFATYFSICMNENFIRILYQLLWVLLSAHIMGMMLQRMSASDMQEVIGTAIAFFLLSKGRIPLWAGVLITILDTFTFLFVDRYGVRKLEVIFALLISTMAVSFGYEYLVVSPSLPAVLSGIFVPWCSGCGKQEFLQAISVVGAVIMPHNLYLHSALVKVELREAVQNIYYYFSMFMFDIQFQLLIAFNLTFNLILIVFVTVSYIHISMRNKIISINIIYIYIVL</sequence>
<dbReference type="PANTHER" id="PTHR11706:SF33">
    <property type="entry name" value="NATURAL RESISTANCE-ASSOCIATED MACROPHAGE PROTEIN 2"/>
    <property type="match status" value="1"/>
</dbReference>
<dbReference type="GO" id="GO:0005384">
    <property type="term" value="F:manganese ion transmembrane transporter activity"/>
    <property type="evidence" value="ECO:0007669"/>
    <property type="project" value="TreeGrafter"/>
</dbReference>
<keyword evidence="3" id="KW-0813">Transport</keyword>
<keyword evidence="8" id="KW-1185">Reference proteome</keyword>
<dbReference type="GO" id="GO:0005381">
    <property type="term" value="F:iron ion transmembrane transporter activity"/>
    <property type="evidence" value="ECO:0007669"/>
    <property type="project" value="TreeGrafter"/>
</dbReference>
<evidence type="ECO:0000256" key="3">
    <source>
        <dbReference type="ARBA" id="ARBA00022448"/>
    </source>
</evidence>
<evidence type="ECO:0000313" key="9">
    <source>
        <dbReference type="WBParaSite" id="Hba_01571"/>
    </source>
</evidence>
<comment type="subcellular location">
    <subcellularLocation>
        <location evidence="1">Membrane</location>
        <topology evidence="1">Multi-pass membrane protein</topology>
    </subcellularLocation>
</comment>
<keyword evidence="4 7" id="KW-0812">Transmembrane</keyword>
<evidence type="ECO:0000313" key="8">
    <source>
        <dbReference type="Proteomes" id="UP000095283"/>
    </source>
</evidence>
<feature type="transmembrane region" description="Helical" evidence="7">
    <location>
        <begin position="249"/>
        <end position="267"/>
    </location>
</feature>
<dbReference type="Pfam" id="PF01566">
    <property type="entry name" value="Nramp"/>
    <property type="match status" value="1"/>
</dbReference>
<dbReference type="GO" id="GO:0005886">
    <property type="term" value="C:plasma membrane"/>
    <property type="evidence" value="ECO:0007669"/>
    <property type="project" value="TreeGrafter"/>
</dbReference>
<evidence type="ECO:0000256" key="1">
    <source>
        <dbReference type="ARBA" id="ARBA00004141"/>
    </source>
</evidence>